<organism evidence="2 3">
    <name type="scientific">Thalassospira tepidiphila MCCC 1A03514</name>
    <dbReference type="NCBI Taxonomy" id="1177930"/>
    <lineage>
        <taxon>Bacteria</taxon>
        <taxon>Pseudomonadati</taxon>
        <taxon>Pseudomonadota</taxon>
        <taxon>Alphaproteobacteria</taxon>
        <taxon>Rhodospirillales</taxon>
        <taxon>Thalassospiraceae</taxon>
        <taxon>Thalassospira</taxon>
    </lineage>
</organism>
<dbReference type="AlphaFoldDB" id="A0A853KZ06"/>
<reference evidence="2 3" key="1">
    <citation type="submission" date="2014-07" db="EMBL/GenBank/DDBJ databases">
        <title>Draft genome sequence of Thalassospira tepidiphila 1-1B.</title>
        <authorList>
            <person name="Lai Q."/>
            <person name="Shao Z."/>
        </authorList>
    </citation>
    <scope>NUCLEOTIDE SEQUENCE [LARGE SCALE GENOMIC DNA]</scope>
    <source>
        <strain evidence="2 3">MCCC 1A03514</strain>
    </source>
</reference>
<proteinExistence type="predicted"/>
<accession>A0A853KZ06</accession>
<dbReference type="RefSeq" id="WP_064781655.1">
    <property type="nucleotide sequence ID" value="NZ_JPVZ01000006.1"/>
</dbReference>
<comment type="caution">
    <text evidence="2">The sequence shown here is derived from an EMBL/GenBank/DDBJ whole genome shotgun (WGS) entry which is preliminary data.</text>
</comment>
<sequence>MPASLRYLSALFVVVSPLIATGAHASATDDSTAEMSDMDRPAAFAVMDMRASTAWAINHFQWLDPNEEALETLVFSAGKGPMRLDFVMGNIVPSYCELRPDPENCDGPGVPVSWMEDVPQTICMDIPLVLKARHKDVLKKADLLCLQPQSNLLFPDDWIAGNGWPQVHLHQTVTPKKIRHDGNTAIIDLVITDAIATGIANLSEQGYGPAKIGMSDDELRDVIGPNLDTFIAGDDESCTYLQRDLDPSGLGYMVLDGKLARVSLYGDEHDVATSLVRTRNGLSIGSTKEDVYAAFAGQTLIEEENEYLGPDGRYVTWWQDDAKTHGIRFEIDENGTVIAIHAGSDAITLIEGCV</sequence>
<keyword evidence="1" id="KW-0732">Signal</keyword>
<feature type="chain" id="PRO_5032529651" evidence="1">
    <location>
        <begin position="26"/>
        <end position="354"/>
    </location>
</feature>
<evidence type="ECO:0000313" key="2">
    <source>
        <dbReference type="EMBL" id="OAZ09136.1"/>
    </source>
</evidence>
<gene>
    <name evidence="2" type="ORF">TH4_14860</name>
</gene>
<dbReference type="EMBL" id="JPVZ01000006">
    <property type="protein sequence ID" value="OAZ09136.1"/>
    <property type="molecule type" value="Genomic_DNA"/>
</dbReference>
<name>A0A853KZ06_9PROT</name>
<evidence type="ECO:0000313" key="3">
    <source>
        <dbReference type="Proteomes" id="UP000094009"/>
    </source>
</evidence>
<dbReference type="Proteomes" id="UP000094009">
    <property type="component" value="Unassembled WGS sequence"/>
</dbReference>
<protein>
    <submittedName>
        <fullName evidence="2">Uncharacterized protein</fullName>
    </submittedName>
</protein>
<feature type="signal peptide" evidence="1">
    <location>
        <begin position="1"/>
        <end position="25"/>
    </location>
</feature>
<evidence type="ECO:0000256" key="1">
    <source>
        <dbReference type="SAM" id="SignalP"/>
    </source>
</evidence>